<dbReference type="AlphaFoldDB" id="A0A096B3F2"/>
<proteinExistence type="predicted"/>
<dbReference type="EMBL" id="ADLO01000111">
    <property type="protein sequence ID" value="KGF53486.1"/>
    <property type="molecule type" value="Genomic_DNA"/>
</dbReference>
<evidence type="ECO:0008006" key="3">
    <source>
        <dbReference type="Google" id="ProtNLM"/>
    </source>
</evidence>
<gene>
    <name evidence="1" type="ORF">HMPREF9460_03692</name>
</gene>
<dbReference type="InterPro" id="IPR037883">
    <property type="entry name" value="Knr4/Smi1-like_sf"/>
</dbReference>
<accession>A0A096B3F2</accession>
<organism evidence="1 2">
    <name type="scientific">Flavonifractor plautii 1_3_50AFAA</name>
    <dbReference type="NCBI Taxonomy" id="742738"/>
    <lineage>
        <taxon>Bacteria</taxon>
        <taxon>Bacillati</taxon>
        <taxon>Bacillota</taxon>
        <taxon>Clostridia</taxon>
        <taxon>Eubacteriales</taxon>
        <taxon>Oscillospiraceae</taxon>
        <taxon>Flavonifractor</taxon>
    </lineage>
</organism>
<dbReference type="HOGENOM" id="CLU_1097123_0_0_9"/>
<dbReference type="SUPFAM" id="SSF160631">
    <property type="entry name" value="SMI1/KNR4-like"/>
    <property type="match status" value="1"/>
</dbReference>
<protein>
    <recommendedName>
        <fullName evidence="3">Knr4/Smi1-like domain-containing protein</fullName>
    </recommendedName>
</protein>
<keyword evidence="2" id="KW-1185">Reference proteome</keyword>
<dbReference type="PATRIC" id="fig|742738.3.peg.3800"/>
<dbReference type="Proteomes" id="UP000029585">
    <property type="component" value="Unassembled WGS sequence"/>
</dbReference>
<dbReference type="eggNOG" id="ENOG5032893">
    <property type="taxonomic scope" value="Bacteria"/>
</dbReference>
<name>A0A096B3F2_FLAPL</name>
<evidence type="ECO:0000313" key="1">
    <source>
        <dbReference type="EMBL" id="KGF53486.1"/>
    </source>
</evidence>
<evidence type="ECO:0000313" key="2">
    <source>
        <dbReference type="Proteomes" id="UP000029585"/>
    </source>
</evidence>
<reference evidence="1 2" key="1">
    <citation type="submission" date="2011-08" db="EMBL/GenBank/DDBJ databases">
        <title>The Genome Sequence of Clostridium orbiscindens 1_3_50AFAA.</title>
        <authorList>
            <consortium name="The Broad Institute Genome Sequencing Platform"/>
            <person name="Earl A."/>
            <person name="Ward D."/>
            <person name="Feldgarden M."/>
            <person name="Gevers D."/>
            <person name="Daigneault M."/>
            <person name="Strauss J."/>
            <person name="Allen-Vercoe E."/>
            <person name="Young S.K."/>
            <person name="Zeng Q."/>
            <person name="Gargeya S."/>
            <person name="Fitzgerald M."/>
            <person name="Haas B."/>
            <person name="Abouelleil A."/>
            <person name="Alvarado L."/>
            <person name="Arachchi H.M."/>
            <person name="Berlin A."/>
            <person name="Brown A."/>
            <person name="Chapman S.B."/>
            <person name="Chen Z."/>
            <person name="Dunbar C."/>
            <person name="Freedman E."/>
            <person name="Gearin G."/>
            <person name="Gellesch M."/>
            <person name="Goldberg J."/>
            <person name="Griggs A."/>
            <person name="Gujja S."/>
            <person name="Heiman D."/>
            <person name="Howarth C."/>
            <person name="Larson L."/>
            <person name="Lui A."/>
            <person name="MacDonald P.J.P."/>
            <person name="Montmayeur A."/>
            <person name="Murphy C."/>
            <person name="Neiman D."/>
            <person name="Pearson M."/>
            <person name="Priest M."/>
            <person name="Roberts A."/>
            <person name="Saif S."/>
            <person name="Shea T."/>
            <person name="Shenoy N."/>
            <person name="Sisk P."/>
            <person name="Stolte C."/>
            <person name="Sykes S."/>
            <person name="Wortman J."/>
            <person name="Nusbaum C."/>
            <person name="Birren B."/>
        </authorList>
    </citation>
    <scope>NUCLEOTIDE SEQUENCE [LARGE SCALE GENOMIC DNA]</scope>
    <source>
        <strain evidence="1 2">1_3_50AFAA</strain>
    </source>
</reference>
<dbReference type="RefSeq" id="WP_131971693.1">
    <property type="nucleotide sequence ID" value="NZ_KN174167.1"/>
</dbReference>
<sequence>MNNFATRAIEGLLFRKPELFLVSNLKFPVDLMGELKFSKKYLDNNELRNYLQLPEGLTLSELYQLNINNDYGLHWQLLESDVSNHDIDICEKILGAKIPRELQNYLQSFALPISYIYGRFTGDWFRQTYDEKIDSLRIVSDDEDIVTTELKLFPTPKGGELNIFLRDNSPFYKSGYIYIGTVNDNYQLFVNSYDGHVICIDEEYIDETSTQSIRYSLSEMSFVLFDDFDQLLKCYFLGYEYDIDKHQFVNNQK</sequence>
<comment type="caution">
    <text evidence="1">The sequence shown here is derived from an EMBL/GenBank/DDBJ whole genome shotgun (WGS) entry which is preliminary data.</text>
</comment>